<feature type="domain" description="Histidine kinase" evidence="11">
    <location>
        <begin position="387"/>
        <end position="475"/>
    </location>
</feature>
<dbReference type="CDD" id="cd16917">
    <property type="entry name" value="HATPase_UhpB-NarQ-NarX-like"/>
    <property type="match status" value="1"/>
</dbReference>
<comment type="catalytic activity">
    <reaction evidence="1">
        <text>ATP + protein L-histidine = ADP + protein N-phospho-L-histidine.</text>
        <dbReference type="EC" id="2.7.13.3"/>
    </reaction>
</comment>
<dbReference type="InterPro" id="IPR036890">
    <property type="entry name" value="HATPase_C_sf"/>
</dbReference>
<dbReference type="PANTHER" id="PTHR24421">
    <property type="entry name" value="NITRATE/NITRITE SENSOR PROTEIN NARX-RELATED"/>
    <property type="match status" value="1"/>
</dbReference>
<protein>
    <recommendedName>
        <fullName evidence="3">histidine kinase</fullName>
        <ecNumber evidence="3">2.7.13.3</ecNumber>
    </recommendedName>
</protein>
<reference evidence="13" key="1">
    <citation type="journal article" date="2020" name="mSystems">
        <title>Genome- and Community-Level Interaction Insights into Carbon Utilization and Element Cycling Functions of Hydrothermarchaeota in Hydrothermal Sediment.</title>
        <authorList>
            <person name="Zhou Z."/>
            <person name="Liu Y."/>
            <person name="Xu W."/>
            <person name="Pan J."/>
            <person name="Luo Z.H."/>
            <person name="Li M."/>
        </authorList>
    </citation>
    <scope>NUCLEOTIDE SEQUENCE [LARGE SCALE GENOMIC DNA]</scope>
    <source>
        <strain evidence="13">HyVt-503</strain>
    </source>
</reference>
<dbReference type="SUPFAM" id="SSF158472">
    <property type="entry name" value="HAMP domain-like"/>
    <property type="match status" value="1"/>
</dbReference>
<evidence type="ECO:0000256" key="5">
    <source>
        <dbReference type="ARBA" id="ARBA00022679"/>
    </source>
</evidence>
<organism evidence="13">
    <name type="scientific">Dissulfuribacter thermophilus</name>
    <dbReference type="NCBI Taxonomy" id="1156395"/>
    <lineage>
        <taxon>Bacteria</taxon>
        <taxon>Pseudomonadati</taxon>
        <taxon>Thermodesulfobacteriota</taxon>
        <taxon>Dissulfuribacteria</taxon>
        <taxon>Dissulfuribacterales</taxon>
        <taxon>Dissulfuribacteraceae</taxon>
        <taxon>Dissulfuribacter</taxon>
    </lineage>
</organism>
<dbReference type="InterPro" id="IPR003594">
    <property type="entry name" value="HATPase_dom"/>
</dbReference>
<evidence type="ECO:0000256" key="9">
    <source>
        <dbReference type="ARBA" id="ARBA00023012"/>
    </source>
</evidence>
<dbReference type="CDD" id="cd06225">
    <property type="entry name" value="HAMP"/>
    <property type="match status" value="1"/>
</dbReference>
<keyword evidence="8" id="KW-0067">ATP-binding</keyword>
<comment type="caution">
    <text evidence="13">The sequence shown here is derived from an EMBL/GenBank/DDBJ whole genome shotgun (WGS) entry which is preliminary data.</text>
</comment>
<evidence type="ECO:0000256" key="10">
    <source>
        <dbReference type="SAM" id="Phobius"/>
    </source>
</evidence>
<feature type="domain" description="HAMP" evidence="12">
    <location>
        <begin position="203"/>
        <end position="255"/>
    </location>
</feature>
<accession>A0A7V2SWJ2</accession>
<evidence type="ECO:0000313" key="13">
    <source>
        <dbReference type="EMBL" id="HFC47272.1"/>
    </source>
</evidence>
<keyword evidence="6" id="KW-0547">Nucleotide-binding</keyword>
<keyword evidence="7" id="KW-0418">Kinase</keyword>
<dbReference type="GO" id="GO:0016020">
    <property type="term" value="C:membrane"/>
    <property type="evidence" value="ECO:0007669"/>
    <property type="project" value="UniProtKB-SubCell"/>
</dbReference>
<proteinExistence type="predicted"/>
<comment type="subcellular location">
    <subcellularLocation>
        <location evidence="2">Membrane</location>
    </subcellularLocation>
</comment>
<dbReference type="PROSITE" id="PS50109">
    <property type="entry name" value="HIS_KIN"/>
    <property type="match status" value="1"/>
</dbReference>
<evidence type="ECO:0000259" key="11">
    <source>
        <dbReference type="PROSITE" id="PS50109"/>
    </source>
</evidence>
<dbReference type="GO" id="GO:0005524">
    <property type="term" value="F:ATP binding"/>
    <property type="evidence" value="ECO:0007669"/>
    <property type="project" value="UniProtKB-KW"/>
</dbReference>
<name>A0A7V2SWJ2_9BACT</name>
<dbReference type="InterPro" id="IPR017204">
    <property type="entry name" value="Sig_transdc_His_kin_STH3221"/>
</dbReference>
<dbReference type="AlphaFoldDB" id="A0A7V2SWJ2"/>
<evidence type="ECO:0000256" key="8">
    <source>
        <dbReference type="ARBA" id="ARBA00022840"/>
    </source>
</evidence>
<dbReference type="SUPFAM" id="SSF55874">
    <property type="entry name" value="ATPase domain of HSP90 chaperone/DNA topoisomerase II/histidine kinase"/>
    <property type="match status" value="1"/>
</dbReference>
<dbReference type="Gene3D" id="6.10.340.10">
    <property type="match status" value="1"/>
</dbReference>
<dbReference type="InterPro" id="IPR005467">
    <property type="entry name" value="His_kinase_dom"/>
</dbReference>
<evidence type="ECO:0000256" key="6">
    <source>
        <dbReference type="ARBA" id="ARBA00022741"/>
    </source>
</evidence>
<dbReference type="Gene3D" id="3.30.565.10">
    <property type="entry name" value="Histidine kinase-like ATPase, C-terminal domain"/>
    <property type="match status" value="1"/>
</dbReference>
<sequence length="483" mass="54730">MKPTVVKKILDALWYIANTVPLRFKIMGMVIGTAFIIALFTTLQVKRVMMQETMRQLQDVSCSVARELASRAPEYILVNDLFGLTRMMRSAVTNRRDLRYAFIVSSKNEIIAHTFHGGFPEDLLNVRNYPVNKSNGSPLMLNTNEGIVWDCAAPILEGTLGVMRVGVSTKRSMDVIHALLNSMLMTVTAVAICGLFFSAFLTWLLTRPINALLHATRAVRRGDYSIRVKGSSKDEIGELVEAFNDMLRRLAEVERLRKERESLRQEYLRRTIVAQEEERQRIARELHDQLGQTLASLRLDLRLIENAPNKNVMLERIDRLRNTITQEMDAIHDLVLYLRPSVLDDMGLVPAIEHYISDYVSRSGTKVDFIPIGFDSRRLDPLLETSIYRIIQEALTNIVRHSKAKTVTIILEASDQEIRAVVEDDGIGFDKKALHRKSMGLYGMEERARLLRGRLNIRSSPGQGTMIDFVIPVSGNMGVGDES</sequence>
<dbReference type="GO" id="GO:0046983">
    <property type="term" value="F:protein dimerization activity"/>
    <property type="evidence" value="ECO:0007669"/>
    <property type="project" value="InterPro"/>
</dbReference>
<dbReference type="Pfam" id="PF02518">
    <property type="entry name" value="HATPase_c"/>
    <property type="match status" value="1"/>
</dbReference>
<keyword evidence="9" id="KW-0902">Two-component regulatory system</keyword>
<keyword evidence="10" id="KW-0472">Membrane</keyword>
<dbReference type="PIRSF" id="PIRSF037433">
    <property type="entry name" value="STHK_STH3221_prd"/>
    <property type="match status" value="1"/>
</dbReference>
<evidence type="ECO:0000256" key="1">
    <source>
        <dbReference type="ARBA" id="ARBA00000085"/>
    </source>
</evidence>
<dbReference type="EMBL" id="DRND01000417">
    <property type="protein sequence ID" value="HFC47272.1"/>
    <property type="molecule type" value="Genomic_DNA"/>
</dbReference>
<dbReference type="EC" id="2.7.13.3" evidence="3"/>
<dbReference type="PROSITE" id="PS50885">
    <property type="entry name" value="HAMP"/>
    <property type="match status" value="1"/>
</dbReference>
<evidence type="ECO:0000256" key="2">
    <source>
        <dbReference type="ARBA" id="ARBA00004370"/>
    </source>
</evidence>
<keyword evidence="10" id="KW-1133">Transmembrane helix</keyword>
<evidence type="ECO:0000259" key="12">
    <source>
        <dbReference type="PROSITE" id="PS50885"/>
    </source>
</evidence>
<dbReference type="GO" id="GO:0000155">
    <property type="term" value="F:phosphorelay sensor kinase activity"/>
    <property type="evidence" value="ECO:0007669"/>
    <property type="project" value="InterPro"/>
</dbReference>
<dbReference type="InterPro" id="IPR011712">
    <property type="entry name" value="Sig_transdc_His_kin_sub3_dim/P"/>
</dbReference>
<evidence type="ECO:0000256" key="3">
    <source>
        <dbReference type="ARBA" id="ARBA00012438"/>
    </source>
</evidence>
<dbReference type="PANTHER" id="PTHR24421:SF10">
    <property type="entry name" value="NITRATE_NITRITE SENSOR PROTEIN NARQ"/>
    <property type="match status" value="1"/>
</dbReference>
<dbReference type="Pfam" id="PF07730">
    <property type="entry name" value="HisKA_3"/>
    <property type="match status" value="1"/>
</dbReference>
<dbReference type="InterPro" id="IPR050482">
    <property type="entry name" value="Sensor_HK_TwoCompSys"/>
</dbReference>
<feature type="transmembrane region" description="Helical" evidence="10">
    <location>
        <begin position="26"/>
        <end position="45"/>
    </location>
</feature>
<dbReference type="Gene3D" id="1.20.5.1930">
    <property type="match status" value="1"/>
</dbReference>
<dbReference type="SMART" id="SM00304">
    <property type="entry name" value="HAMP"/>
    <property type="match status" value="1"/>
</dbReference>
<feature type="transmembrane region" description="Helical" evidence="10">
    <location>
        <begin position="178"/>
        <end position="205"/>
    </location>
</feature>
<dbReference type="SMART" id="SM00387">
    <property type="entry name" value="HATPase_c"/>
    <property type="match status" value="1"/>
</dbReference>
<dbReference type="Pfam" id="PF00672">
    <property type="entry name" value="HAMP"/>
    <property type="match status" value="1"/>
</dbReference>
<keyword evidence="4" id="KW-0597">Phosphoprotein</keyword>
<dbReference type="Proteomes" id="UP000885797">
    <property type="component" value="Unassembled WGS sequence"/>
</dbReference>
<keyword evidence="5" id="KW-0808">Transferase</keyword>
<gene>
    <name evidence="13" type="ORF">ENJ63_05245</name>
</gene>
<dbReference type="InterPro" id="IPR003660">
    <property type="entry name" value="HAMP_dom"/>
</dbReference>
<evidence type="ECO:0000256" key="4">
    <source>
        <dbReference type="ARBA" id="ARBA00022553"/>
    </source>
</evidence>
<keyword evidence="10" id="KW-0812">Transmembrane</keyword>
<evidence type="ECO:0000256" key="7">
    <source>
        <dbReference type="ARBA" id="ARBA00022777"/>
    </source>
</evidence>